<comment type="caution">
    <text evidence="1">The sequence shown here is derived from an EMBL/GenBank/DDBJ whole genome shotgun (WGS) entry which is preliminary data.</text>
</comment>
<dbReference type="EMBL" id="CM023481">
    <property type="protein sequence ID" value="KAH6947100.1"/>
    <property type="molecule type" value="Genomic_DNA"/>
</dbReference>
<evidence type="ECO:0000313" key="1">
    <source>
        <dbReference type="EMBL" id="KAH6947100.1"/>
    </source>
</evidence>
<keyword evidence="2" id="KW-1185">Reference proteome</keyword>
<name>A0ACB7TJV9_HYAAI</name>
<proteinExistence type="predicted"/>
<reference evidence="1" key="1">
    <citation type="submission" date="2020-05" db="EMBL/GenBank/DDBJ databases">
        <title>Large-scale comparative analyses of tick genomes elucidate their genetic diversity and vector capacities.</title>
        <authorList>
            <person name="Jia N."/>
            <person name="Wang J."/>
            <person name="Shi W."/>
            <person name="Du L."/>
            <person name="Sun Y."/>
            <person name="Zhan W."/>
            <person name="Jiang J."/>
            <person name="Wang Q."/>
            <person name="Zhang B."/>
            <person name="Ji P."/>
            <person name="Sakyi L.B."/>
            <person name="Cui X."/>
            <person name="Yuan T."/>
            <person name="Jiang B."/>
            <person name="Yang W."/>
            <person name="Lam T.T.-Y."/>
            <person name="Chang Q."/>
            <person name="Ding S."/>
            <person name="Wang X."/>
            <person name="Zhu J."/>
            <person name="Ruan X."/>
            <person name="Zhao L."/>
            <person name="Wei J."/>
            <person name="Que T."/>
            <person name="Du C."/>
            <person name="Cheng J."/>
            <person name="Dai P."/>
            <person name="Han X."/>
            <person name="Huang E."/>
            <person name="Gao Y."/>
            <person name="Liu J."/>
            <person name="Shao H."/>
            <person name="Ye R."/>
            <person name="Li L."/>
            <person name="Wei W."/>
            <person name="Wang X."/>
            <person name="Wang C."/>
            <person name="Yang T."/>
            <person name="Huo Q."/>
            <person name="Li W."/>
            <person name="Guo W."/>
            <person name="Chen H."/>
            <person name="Zhou L."/>
            <person name="Ni X."/>
            <person name="Tian J."/>
            <person name="Zhou Y."/>
            <person name="Sheng Y."/>
            <person name="Liu T."/>
            <person name="Pan Y."/>
            <person name="Xia L."/>
            <person name="Li J."/>
            <person name="Zhao F."/>
            <person name="Cao W."/>
        </authorList>
    </citation>
    <scope>NUCLEOTIDE SEQUENCE</scope>
    <source>
        <strain evidence="1">Hyas-2018</strain>
    </source>
</reference>
<organism evidence="1 2">
    <name type="scientific">Hyalomma asiaticum</name>
    <name type="common">Tick</name>
    <dbReference type="NCBI Taxonomy" id="266040"/>
    <lineage>
        <taxon>Eukaryota</taxon>
        <taxon>Metazoa</taxon>
        <taxon>Ecdysozoa</taxon>
        <taxon>Arthropoda</taxon>
        <taxon>Chelicerata</taxon>
        <taxon>Arachnida</taxon>
        <taxon>Acari</taxon>
        <taxon>Parasitiformes</taxon>
        <taxon>Ixodida</taxon>
        <taxon>Ixodoidea</taxon>
        <taxon>Ixodidae</taxon>
        <taxon>Hyalomminae</taxon>
        <taxon>Hyalomma</taxon>
    </lineage>
</organism>
<evidence type="ECO:0000313" key="2">
    <source>
        <dbReference type="Proteomes" id="UP000821845"/>
    </source>
</evidence>
<gene>
    <name evidence="1" type="ORF">HPB50_017082</name>
</gene>
<accession>A0ACB7TJV9</accession>
<dbReference type="Proteomes" id="UP000821845">
    <property type="component" value="Chromosome 1"/>
</dbReference>
<sequence length="182" mass="20064">MRQDAELTTKEQSMSDAVLGELSDEEKERMSAKPQAAKAAESLIEATMTEEQKTLEKEWHKERRLRITSSSAHRIRTRLDSYDTLASSLARPRFFSSAATSYGKQMESEARAELSTALGTVIHEVKMHANFERKLETYATLSFADVDLPVSSGDEIISTARSAEESSEESAAAVIALMDVGA</sequence>
<protein>
    <submittedName>
        <fullName evidence="1">Uncharacterized protein</fullName>
    </submittedName>
</protein>